<comment type="caution">
    <text evidence="1">The sequence shown here is derived from an EMBL/GenBank/DDBJ whole genome shotgun (WGS) entry which is preliminary data.</text>
</comment>
<dbReference type="Proteomes" id="UP000283841">
    <property type="component" value="Unassembled WGS sequence"/>
</dbReference>
<dbReference type="STRING" id="264951.A0A443HVM5"/>
<reference evidence="1 2" key="1">
    <citation type="journal article" date="2018" name="Front. Microbiol.">
        <title>Genomic and genetic insights into a cosmopolitan fungus, Paecilomyces variotii (Eurotiales).</title>
        <authorList>
            <person name="Urquhart A.S."/>
            <person name="Mondo S.J."/>
            <person name="Makela M.R."/>
            <person name="Hane J.K."/>
            <person name="Wiebenga A."/>
            <person name="He G."/>
            <person name="Mihaltcheva S."/>
            <person name="Pangilinan J."/>
            <person name="Lipzen A."/>
            <person name="Barry K."/>
            <person name="de Vries R.P."/>
            <person name="Grigoriev I.V."/>
            <person name="Idnurm A."/>
        </authorList>
    </citation>
    <scope>NUCLEOTIDE SEQUENCE [LARGE SCALE GENOMIC DNA]</scope>
    <source>
        <strain evidence="1 2">CBS 101075</strain>
    </source>
</reference>
<dbReference type="SUPFAM" id="SSF55144">
    <property type="entry name" value="LigT-like"/>
    <property type="match status" value="1"/>
</dbReference>
<dbReference type="GeneID" id="39597639"/>
<dbReference type="EMBL" id="RCNU01000005">
    <property type="protein sequence ID" value="RWQ95882.1"/>
    <property type="molecule type" value="Genomic_DNA"/>
</dbReference>
<proteinExistence type="predicted"/>
<evidence type="ECO:0000313" key="1">
    <source>
        <dbReference type="EMBL" id="RWQ95882.1"/>
    </source>
</evidence>
<dbReference type="Gene3D" id="3.90.1140.10">
    <property type="entry name" value="Cyclic phosphodiesterase"/>
    <property type="match status" value="1"/>
</dbReference>
<gene>
    <name evidence="1" type="ORF">C8Q69DRAFT_418033</name>
</gene>
<dbReference type="GO" id="GO:0016874">
    <property type="term" value="F:ligase activity"/>
    <property type="evidence" value="ECO:0007669"/>
    <property type="project" value="UniProtKB-KW"/>
</dbReference>
<dbReference type="RefSeq" id="XP_028485527.1">
    <property type="nucleotide sequence ID" value="XM_028628362.1"/>
</dbReference>
<sequence length="325" mass="36789">MAERTALYQDLSGTVTPLPEGSNPYQPLILASNDDPAELQARYETHRSTRNALQKAKLLDPSFAGFNCDEILAKLDGPNKDPGFVDTRHCLVFWARPPQHIKAMVDMIQREIREVAPTLWFPPPENLHMTTLEIANTLTRAQIEERVDVLQQAGAVPDIINYTFDHRARLIKPMVSYDASAMALSFVPAAGEATGPNRSAEADRYTYHHLRRDVYDKSVETGVKIGSRYTVPSAHITIARFITEDGFLVKDVPDGQKRIAHERVKELIERIERINERLQTEFWPREDGTIKRGGEWIVGEEKGLDFHKGTLWYGKGDRIVIGKGF</sequence>
<dbReference type="AlphaFoldDB" id="A0A443HVM5"/>
<evidence type="ECO:0000313" key="2">
    <source>
        <dbReference type="Proteomes" id="UP000283841"/>
    </source>
</evidence>
<organism evidence="1 2">
    <name type="scientific">Byssochlamys spectabilis</name>
    <name type="common">Paecilomyces variotii</name>
    <dbReference type="NCBI Taxonomy" id="264951"/>
    <lineage>
        <taxon>Eukaryota</taxon>
        <taxon>Fungi</taxon>
        <taxon>Dikarya</taxon>
        <taxon>Ascomycota</taxon>
        <taxon>Pezizomycotina</taxon>
        <taxon>Eurotiomycetes</taxon>
        <taxon>Eurotiomycetidae</taxon>
        <taxon>Eurotiales</taxon>
        <taxon>Thermoascaceae</taxon>
        <taxon>Paecilomyces</taxon>
    </lineage>
</organism>
<keyword evidence="2" id="KW-1185">Reference proteome</keyword>
<accession>A0A443HVM5</accession>
<keyword evidence="1" id="KW-0436">Ligase</keyword>
<protein>
    <submittedName>
        <fullName evidence="1">RNA ligase/cyclic nucleotide phosphodiesterase</fullName>
    </submittedName>
</protein>
<dbReference type="InterPro" id="IPR009097">
    <property type="entry name" value="Cyclic_Pdiesterase"/>
</dbReference>
<name>A0A443HVM5_BYSSP</name>
<dbReference type="VEuPathDB" id="FungiDB:C8Q69DRAFT_418033"/>